<name>A0ACB8GLD2_PSICU</name>
<keyword evidence="2" id="KW-1185">Reference proteome</keyword>
<protein>
    <submittedName>
        <fullName evidence="1">Acetylesterase</fullName>
    </submittedName>
</protein>
<accession>A0ACB8GLD2</accession>
<evidence type="ECO:0000313" key="1">
    <source>
        <dbReference type="EMBL" id="KAH9476021.1"/>
    </source>
</evidence>
<evidence type="ECO:0000313" key="2">
    <source>
        <dbReference type="Proteomes" id="UP000664032"/>
    </source>
</evidence>
<gene>
    <name evidence="1" type="ORF">JR316_0011590</name>
</gene>
<proteinExistence type="predicted"/>
<dbReference type="EMBL" id="JAFIQS020000011">
    <property type="protein sequence ID" value="KAH9476021.1"/>
    <property type="molecule type" value="Genomic_DNA"/>
</dbReference>
<organism evidence="1 2">
    <name type="scientific">Psilocybe cubensis</name>
    <name type="common">Psychedelic mushroom</name>
    <name type="synonym">Stropharia cubensis</name>
    <dbReference type="NCBI Taxonomy" id="181762"/>
    <lineage>
        <taxon>Eukaryota</taxon>
        <taxon>Fungi</taxon>
        <taxon>Dikarya</taxon>
        <taxon>Basidiomycota</taxon>
        <taxon>Agaricomycotina</taxon>
        <taxon>Agaricomycetes</taxon>
        <taxon>Agaricomycetidae</taxon>
        <taxon>Agaricales</taxon>
        <taxon>Agaricineae</taxon>
        <taxon>Strophariaceae</taxon>
        <taxon>Psilocybe</taxon>
    </lineage>
</organism>
<dbReference type="Proteomes" id="UP000664032">
    <property type="component" value="Unassembled WGS sequence"/>
</dbReference>
<sequence length="309" mass="34635">MGAESDLVPKTSNDTQDCDKAKSTIYQRTKTWSGFSALRYLFIFGDSYSDVGYSTFRTRVPSPSAAQPLGIEFPGITYNEEGLPNWVGHLISKYRPAPRFDASVDTANQDPEYIRSPLLVYDYAIGGQTVEGVRSQVENIFLQSDLMSTVSEDAWNASNSIFITWIGINDCGSFVRSNTQTAIGNLFATQQKLYDVGARNFLFIDVPPIHRSPAIPKQEENESASYYQVWNTTLRTAIDEFSRNHDDASVFLFSSYEIFENVLDKPKDFGIKPKEVRKAGGQVWVDYLHPTSKVHDILASSLANFLGQI</sequence>
<reference evidence="1" key="1">
    <citation type="submission" date="2021-10" db="EMBL/GenBank/DDBJ databases">
        <title>Psilocybe cubensis genome.</title>
        <authorList>
            <person name="Mckernan K.J."/>
            <person name="Crawford S."/>
            <person name="Trippe A."/>
            <person name="Kane L.T."/>
            <person name="Mclaughlin S."/>
        </authorList>
    </citation>
    <scope>NUCLEOTIDE SEQUENCE</scope>
    <source>
        <strain evidence="1">MGC-MH-2018</strain>
    </source>
</reference>
<comment type="caution">
    <text evidence="1">The sequence shown here is derived from an EMBL/GenBank/DDBJ whole genome shotgun (WGS) entry which is preliminary data.</text>
</comment>